<evidence type="ECO:0000313" key="3">
    <source>
        <dbReference type="Proteomes" id="UP000252378"/>
    </source>
</evidence>
<proteinExistence type="predicted"/>
<feature type="chain" id="PRO_5016769334" description="Lipoprotein" evidence="1">
    <location>
        <begin position="23"/>
        <end position="158"/>
    </location>
</feature>
<keyword evidence="1" id="KW-0732">Signal</keyword>
<evidence type="ECO:0000313" key="2">
    <source>
        <dbReference type="EMBL" id="RCH42014.1"/>
    </source>
</evidence>
<feature type="signal peptide" evidence="1">
    <location>
        <begin position="1"/>
        <end position="22"/>
    </location>
</feature>
<sequence length="158" mass="17758">MKKVIYLFVLCMALGLAGCGQSQENKEPSTESTSVQVENKNVSDIVSNEHLTNNDTANFQMPEEGYYSNDFDEILNITKEDDGTYRIEYSVTHLLYVENAIGTYDSETGILSFSGKDDRGNDIKAEIENKGDHLEVTVTQSNYEDIIGTKQEFFQADE</sequence>
<dbReference type="PROSITE" id="PS51257">
    <property type="entry name" value="PROKAR_LIPOPROTEIN"/>
    <property type="match status" value="1"/>
</dbReference>
<name>A0A367FW88_9FIRM</name>
<protein>
    <recommendedName>
        <fullName evidence="4">Lipoprotein</fullName>
    </recommendedName>
</protein>
<evidence type="ECO:0000256" key="1">
    <source>
        <dbReference type="SAM" id="SignalP"/>
    </source>
</evidence>
<accession>A0A367FW88</accession>
<dbReference type="Proteomes" id="UP000252378">
    <property type="component" value="Unassembled WGS sequence"/>
</dbReference>
<comment type="caution">
    <text evidence="2">The sequence shown here is derived from an EMBL/GenBank/DDBJ whole genome shotgun (WGS) entry which is preliminary data.</text>
</comment>
<reference evidence="2 3" key="1">
    <citation type="submission" date="2018-03" db="EMBL/GenBank/DDBJ databases">
        <title>Complete genome sequencing of Faecalibacterium prausnitzii strains isolated from the human gut.</title>
        <authorList>
            <person name="Fitzgerald B.C."/>
            <person name="Shkoporov A.N."/>
            <person name="Ross P.R."/>
            <person name="Hill C."/>
        </authorList>
    </citation>
    <scope>NUCLEOTIDE SEQUENCE [LARGE SCALE GENOMIC DNA]</scope>
    <source>
        <strain evidence="2 3">ATCC 27768</strain>
    </source>
</reference>
<dbReference type="EMBL" id="PXUP01000043">
    <property type="protein sequence ID" value="RCH42014.1"/>
    <property type="molecule type" value="Genomic_DNA"/>
</dbReference>
<evidence type="ECO:0008006" key="4">
    <source>
        <dbReference type="Google" id="ProtNLM"/>
    </source>
</evidence>
<organism evidence="2 3">
    <name type="scientific">Faecalibacterium prausnitzii</name>
    <dbReference type="NCBI Taxonomy" id="853"/>
    <lineage>
        <taxon>Bacteria</taxon>
        <taxon>Bacillati</taxon>
        <taxon>Bacillota</taxon>
        <taxon>Clostridia</taxon>
        <taxon>Eubacteriales</taxon>
        <taxon>Oscillospiraceae</taxon>
        <taxon>Faecalibacterium</taxon>
    </lineage>
</organism>
<gene>
    <name evidence="2" type="ORF">C7J97_14405</name>
</gene>
<dbReference type="AlphaFoldDB" id="A0A367FW88"/>
<dbReference type="RefSeq" id="WP_113993368.1">
    <property type="nucleotide sequence ID" value="NZ_JAWHPP010000031.1"/>
</dbReference>